<evidence type="ECO:0000313" key="3">
    <source>
        <dbReference type="Proteomes" id="UP000440732"/>
    </source>
</evidence>
<accession>A0A6A3URN7</accession>
<feature type="region of interest" description="Disordered" evidence="1">
    <location>
        <begin position="1"/>
        <end position="58"/>
    </location>
</feature>
<name>A0A6A3URN7_9STRA</name>
<dbReference type="EMBL" id="QXGA01000227">
    <property type="protein sequence ID" value="KAE9149667.1"/>
    <property type="molecule type" value="Genomic_DNA"/>
</dbReference>
<gene>
    <name evidence="2" type="ORF">PF006_g5870</name>
</gene>
<comment type="caution">
    <text evidence="2">The sequence shown here is derived from an EMBL/GenBank/DDBJ whole genome shotgun (WGS) entry which is preliminary data.</text>
</comment>
<feature type="compositionally biased region" description="Polar residues" evidence="1">
    <location>
        <begin position="1"/>
        <end position="10"/>
    </location>
</feature>
<organism evidence="2 3">
    <name type="scientific">Phytophthora fragariae</name>
    <dbReference type="NCBI Taxonomy" id="53985"/>
    <lineage>
        <taxon>Eukaryota</taxon>
        <taxon>Sar</taxon>
        <taxon>Stramenopiles</taxon>
        <taxon>Oomycota</taxon>
        <taxon>Peronosporomycetes</taxon>
        <taxon>Peronosporales</taxon>
        <taxon>Peronosporaceae</taxon>
        <taxon>Phytophthora</taxon>
    </lineage>
</organism>
<reference evidence="2 3" key="1">
    <citation type="submission" date="2018-08" db="EMBL/GenBank/DDBJ databases">
        <title>Genomic investigation of the strawberry pathogen Phytophthora fragariae indicates pathogenicity is determined by transcriptional variation in three key races.</title>
        <authorList>
            <person name="Adams T.M."/>
            <person name="Armitage A.D."/>
            <person name="Sobczyk M.K."/>
            <person name="Bates H.J."/>
            <person name="Dunwell J.M."/>
            <person name="Nellist C.F."/>
            <person name="Harrison R.J."/>
        </authorList>
    </citation>
    <scope>NUCLEOTIDE SEQUENCE [LARGE SCALE GENOMIC DNA]</scope>
    <source>
        <strain evidence="2 3">NOV-5</strain>
    </source>
</reference>
<feature type="compositionally biased region" description="Polar residues" evidence="1">
    <location>
        <begin position="22"/>
        <end position="36"/>
    </location>
</feature>
<feature type="compositionally biased region" description="Polar residues" evidence="1">
    <location>
        <begin position="43"/>
        <end position="58"/>
    </location>
</feature>
<protein>
    <submittedName>
        <fullName evidence="2">Uncharacterized protein</fullName>
    </submittedName>
</protein>
<evidence type="ECO:0000256" key="1">
    <source>
        <dbReference type="SAM" id="MobiDB-lite"/>
    </source>
</evidence>
<sequence>MFLASKNVTLLRQGEPSVSPAGGTSSGRAHESSGSQPEERTVVMSSTTASRQVSATQVTVSLRDTVKRKRRGEQLGRDSVYRIPLFVGDAGLHEETKQEEGDHEMTPVQANAGGADASVMAPVEAEADVGGESCIQTKVASL</sequence>
<dbReference type="AlphaFoldDB" id="A0A6A3URN7"/>
<proteinExistence type="predicted"/>
<dbReference type="Proteomes" id="UP000440732">
    <property type="component" value="Unassembled WGS sequence"/>
</dbReference>
<evidence type="ECO:0000313" key="2">
    <source>
        <dbReference type="EMBL" id="KAE9149667.1"/>
    </source>
</evidence>